<dbReference type="InterPro" id="IPR036102">
    <property type="entry name" value="OsmC/Ohrsf"/>
</dbReference>
<dbReference type="SUPFAM" id="SSF82784">
    <property type="entry name" value="OsmC-like"/>
    <property type="match status" value="1"/>
</dbReference>
<dbReference type="Proteomes" id="UP000234914">
    <property type="component" value="Unassembled WGS sequence"/>
</dbReference>
<protein>
    <submittedName>
        <fullName evidence="1">OsmC family protein</fullName>
    </submittedName>
</protein>
<reference evidence="1 2" key="1">
    <citation type="submission" date="2017-12" db="EMBL/GenBank/DDBJ databases">
        <title>Phylogenetic diversity of female urinary microbiome.</title>
        <authorList>
            <person name="Thomas-White K."/>
            <person name="Wolfe A.J."/>
        </authorList>
    </citation>
    <scope>NUCLEOTIDE SEQUENCE [LARGE SCALE GENOMIC DNA]</scope>
    <source>
        <strain evidence="1 2">UMB0416</strain>
    </source>
</reference>
<evidence type="ECO:0000313" key="1">
    <source>
        <dbReference type="EMBL" id="PKZ69268.1"/>
    </source>
</evidence>
<name>A0A2I1RJI3_FAUOS</name>
<sequence length="148" mass="16149">MKATVNWLKNEDINFEAVTESGKKIIMDSAEKLGAKPMEMVLMGLGGCASYDVVSILQKARQAVSDVECQLSAKRADTIPAVFTDIHLHFVVKGSAIKEAQVKKAIELSAEKYCSASRMLENGGVKITHDYEIIDETPSEITNETVKG</sequence>
<dbReference type="InterPro" id="IPR003718">
    <property type="entry name" value="OsmC/Ohr_fam"/>
</dbReference>
<dbReference type="InterPro" id="IPR015946">
    <property type="entry name" value="KH_dom-like_a/b"/>
</dbReference>
<dbReference type="PANTHER" id="PTHR34352:SF1">
    <property type="entry name" value="PROTEIN YHFA"/>
    <property type="match status" value="1"/>
</dbReference>
<comment type="caution">
    <text evidence="1">The sequence shown here is derived from an EMBL/GenBank/DDBJ whole genome shotgun (WGS) entry which is preliminary data.</text>
</comment>
<dbReference type="NCBIfam" id="NF008009">
    <property type="entry name" value="PRK10738.1"/>
    <property type="match status" value="1"/>
</dbReference>
<dbReference type="Pfam" id="PF02566">
    <property type="entry name" value="OsmC"/>
    <property type="match status" value="1"/>
</dbReference>
<dbReference type="EMBL" id="PKJS01000004">
    <property type="protein sequence ID" value="PKZ69268.1"/>
    <property type="molecule type" value="Genomic_DNA"/>
</dbReference>
<dbReference type="Gene3D" id="3.30.300.20">
    <property type="match status" value="1"/>
</dbReference>
<proteinExistence type="predicted"/>
<dbReference type="PANTHER" id="PTHR34352">
    <property type="entry name" value="PROTEIN YHFA"/>
    <property type="match status" value="1"/>
</dbReference>
<evidence type="ECO:0000313" key="2">
    <source>
        <dbReference type="Proteomes" id="UP000234914"/>
    </source>
</evidence>
<organism evidence="1 2">
    <name type="scientific">Faucicola osloensis</name>
    <name type="common">Moraxella osloensis</name>
    <dbReference type="NCBI Taxonomy" id="34062"/>
    <lineage>
        <taxon>Bacteria</taxon>
        <taxon>Pseudomonadati</taxon>
        <taxon>Pseudomonadota</taxon>
        <taxon>Gammaproteobacteria</taxon>
        <taxon>Moraxellales</taxon>
        <taxon>Moraxellaceae</taxon>
        <taxon>Faucicola</taxon>
    </lineage>
</organism>
<dbReference type="RefSeq" id="WP_101963992.1">
    <property type="nucleotide sequence ID" value="NZ_PKJS01000004.1"/>
</dbReference>
<gene>
    <name evidence="1" type="ORF">CYJ96_03820</name>
</gene>
<dbReference type="AlphaFoldDB" id="A0A2I1RJI3"/>
<accession>A0A2I1RJI3</accession>